<dbReference type="OrthoDB" id="3191258at2"/>
<evidence type="ECO:0000313" key="2">
    <source>
        <dbReference type="EMBL" id="PRZ18978.1"/>
    </source>
</evidence>
<evidence type="ECO:0000313" key="3">
    <source>
        <dbReference type="Proteomes" id="UP000238217"/>
    </source>
</evidence>
<reference evidence="2 3" key="1">
    <citation type="submission" date="2018-03" db="EMBL/GenBank/DDBJ databases">
        <title>Comparative analysis of microorganisms from saline springs in Andes Mountain Range, Colombia.</title>
        <authorList>
            <person name="Rubin E."/>
        </authorList>
    </citation>
    <scope>NUCLEOTIDE SEQUENCE [LARGE SCALE GENOMIC DNA]</scope>
    <source>
        <strain evidence="2 3">CG 35</strain>
    </source>
</reference>
<dbReference type="Gene3D" id="3.40.50.720">
    <property type="entry name" value="NAD(P)-binding Rossmann-like Domain"/>
    <property type="match status" value="1"/>
</dbReference>
<protein>
    <recommendedName>
        <fullName evidence="1">NAD(P)-binding domain-containing protein</fullName>
    </recommendedName>
</protein>
<dbReference type="RefSeq" id="WP_106121683.1">
    <property type="nucleotide sequence ID" value="NZ_PVTY01000001.1"/>
</dbReference>
<dbReference type="PANTHER" id="PTHR43355">
    <property type="entry name" value="FLAVIN REDUCTASE (NADPH)"/>
    <property type="match status" value="1"/>
</dbReference>
<dbReference type="Pfam" id="PF13460">
    <property type="entry name" value="NAD_binding_10"/>
    <property type="match status" value="1"/>
</dbReference>
<evidence type="ECO:0000259" key="1">
    <source>
        <dbReference type="Pfam" id="PF13460"/>
    </source>
</evidence>
<accession>A0A2T0YT51</accession>
<dbReference type="InterPro" id="IPR051606">
    <property type="entry name" value="Polyketide_Oxido-like"/>
</dbReference>
<dbReference type="Proteomes" id="UP000238217">
    <property type="component" value="Unassembled WGS sequence"/>
</dbReference>
<dbReference type="GO" id="GO:0016646">
    <property type="term" value="F:oxidoreductase activity, acting on the CH-NH group of donors, NAD or NADP as acceptor"/>
    <property type="evidence" value="ECO:0007669"/>
    <property type="project" value="TreeGrafter"/>
</dbReference>
<organism evidence="2 3">
    <name type="scientific">Nesterenkonia sandarakina</name>
    <dbReference type="NCBI Taxonomy" id="272918"/>
    <lineage>
        <taxon>Bacteria</taxon>
        <taxon>Bacillati</taxon>
        <taxon>Actinomycetota</taxon>
        <taxon>Actinomycetes</taxon>
        <taxon>Micrococcales</taxon>
        <taxon>Micrococcaceae</taxon>
        <taxon>Nesterenkonia</taxon>
    </lineage>
</organism>
<feature type="domain" description="NAD(P)-binding" evidence="1">
    <location>
        <begin position="8"/>
        <end position="200"/>
    </location>
</feature>
<keyword evidence="3" id="KW-1185">Reference proteome</keyword>
<sequence length="214" mass="23017">MSRITVLGGTGYAGQHIAAEATARGHHVIAVARQAPKEPLDGVSYVTGDVTRPEFLEDLLAKTDVVILALSARGDMRGRVVEVAAELIPSAARHNVRLGVLGGAGSLKVSEDGPRLIDTDAFPAEWKPESIEMIQVLEDLEAAEDTLQWFYISPAASFGVNHPGERTGGYRTTGDVLMYDDAGRSELSGADLAIAVLDEVEQHRHRNQRFAVGY</sequence>
<dbReference type="SUPFAM" id="SSF51735">
    <property type="entry name" value="NAD(P)-binding Rossmann-fold domains"/>
    <property type="match status" value="1"/>
</dbReference>
<dbReference type="PANTHER" id="PTHR43355:SF2">
    <property type="entry name" value="FLAVIN REDUCTASE (NADPH)"/>
    <property type="match status" value="1"/>
</dbReference>
<proteinExistence type="predicted"/>
<dbReference type="InterPro" id="IPR016040">
    <property type="entry name" value="NAD(P)-bd_dom"/>
</dbReference>
<comment type="caution">
    <text evidence="2">The sequence shown here is derived from an EMBL/GenBank/DDBJ whole genome shotgun (WGS) entry which is preliminary data.</text>
</comment>
<dbReference type="AlphaFoldDB" id="A0A2T0YT51"/>
<dbReference type="EMBL" id="PVTY01000001">
    <property type="protein sequence ID" value="PRZ18978.1"/>
    <property type="molecule type" value="Genomic_DNA"/>
</dbReference>
<dbReference type="InterPro" id="IPR036291">
    <property type="entry name" value="NAD(P)-bd_dom_sf"/>
</dbReference>
<name>A0A2T0YT51_9MICC</name>
<gene>
    <name evidence="2" type="ORF">BCL67_101289</name>
</gene>